<dbReference type="InterPro" id="IPR051397">
    <property type="entry name" value="Zn-ADH-like_protein"/>
</dbReference>
<evidence type="ECO:0000313" key="3">
    <source>
        <dbReference type="Proteomes" id="UP000194236"/>
    </source>
</evidence>
<evidence type="ECO:0000313" key="2">
    <source>
        <dbReference type="EMBL" id="OTF70213.1"/>
    </source>
</evidence>
<dbReference type="Pfam" id="PF08240">
    <property type="entry name" value="ADH_N"/>
    <property type="match status" value="1"/>
</dbReference>
<protein>
    <recommendedName>
        <fullName evidence="1">Alcohol dehydrogenase-like N-terminal domain-containing protein</fullName>
    </recommendedName>
</protein>
<dbReference type="PANTHER" id="PTHR43677">
    <property type="entry name" value="SHORT-CHAIN DEHYDROGENASE/REDUCTASE"/>
    <property type="match status" value="1"/>
</dbReference>
<keyword evidence="3" id="KW-1185">Reference proteome</keyword>
<evidence type="ECO:0000259" key="1">
    <source>
        <dbReference type="Pfam" id="PF08240"/>
    </source>
</evidence>
<sequence>MYKKLQVFTKTTNFRQATKLVECPLIKPKDDEVRIKNIYAGVNATDINITAARYFTDGKIPFDIGLEALGVIDEIGSKVTAFKKGQPVLALSGPGFSEYVYTSPK</sequence>
<accession>A0A1Y3ARF4</accession>
<reference evidence="2 3" key="1">
    <citation type="submission" date="2017-03" db="EMBL/GenBank/DDBJ databases">
        <title>Genome Survey of Euroglyphus maynei.</title>
        <authorList>
            <person name="Arlian L.G."/>
            <person name="Morgan M.S."/>
            <person name="Rider S.D."/>
        </authorList>
    </citation>
    <scope>NUCLEOTIDE SEQUENCE [LARGE SCALE GENOMIC DNA]</scope>
    <source>
        <strain evidence="2">Arlian Lab</strain>
        <tissue evidence="2">Whole body</tissue>
    </source>
</reference>
<organism evidence="2 3">
    <name type="scientific">Euroglyphus maynei</name>
    <name type="common">Mayne's house dust mite</name>
    <dbReference type="NCBI Taxonomy" id="6958"/>
    <lineage>
        <taxon>Eukaryota</taxon>
        <taxon>Metazoa</taxon>
        <taxon>Ecdysozoa</taxon>
        <taxon>Arthropoda</taxon>
        <taxon>Chelicerata</taxon>
        <taxon>Arachnida</taxon>
        <taxon>Acari</taxon>
        <taxon>Acariformes</taxon>
        <taxon>Sarcoptiformes</taxon>
        <taxon>Astigmata</taxon>
        <taxon>Psoroptidia</taxon>
        <taxon>Analgoidea</taxon>
        <taxon>Pyroglyphidae</taxon>
        <taxon>Pyroglyphinae</taxon>
        <taxon>Euroglyphus</taxon>
    </lineage>
</organism>
<comment type="caution">
    <text evidence="2">The sequence shown here is derived from an EMBL/GenBank/DDBJ whole genome shotgun (WGS) entry which is preliminary data.</text>
</comment>
<dbReference type="InterPro" id="IPR013154">
    <property type="entry name" value="ADH-like_N"/>
</dbReference>
<dbReference type="EMBL" id="MUJZ01066699">
    <property type="protein sequence ID" value="OTF70213.1"/>
    <property type="molecule type" value="Genomic_DNA"/>
</dbReference>
<dbReference type="GO" id="GO:0005739">
    <property type="term" value="C:mitochondrion"/>
    <property type="evidence" value="ECO:0007669"/>
    <property type="project" value="TreeGrafter"/>
</dbReference>
<dbReference type="GO" id="GO:0016491">
    <property type="term" value="F:oxidoreductase activity"/>
    <property type="evidence" value="ECO:0007669"/>
    <property type="project" value="TreeGrafter"/>
</dbReference>
<gene>
    <name evidence="2" type="ORF">BLA29_014518</name>
</gene>
<dbReference type="OrthoDB" id="6415573at2759"/>
<dbReference type="Gene3D" id="3.90.180.10">
    <property type="entry name" value="Medium-chain alcohol dehydrogenases, catalytic domain"/>
    <property type="match status" value="1"/>
</dbReference>
<feature type="domain" description="Alcohol dehydrogenase-like N-terminal" evidence="1">
    <location>
        <begin position="30"/>
        <end position="89"/>
    </location>
</feature>
<name>A0A1Y3ARF4_EURMA</name>
<feature type="non-terminal residue" evidence="2">
    <location>
        <position position="105"/>
    </location>
</feature>
<proteinExistence type="predicted"/>
<dbReference type="SUPFAM" id="SSF50129">
    <property type="entry name" value="GroES-like"/>
    <property type="match status" value="1"/>
</dbReference>
<dbReference type="InterPro" id="IPR011032">
    <property type="entry name" value="GroES-like_sf"/>
</dbReference>
<dbReference type="PANTHER" id="PTHR43677:SF3">
    <property type="entry name" value="PROSTAGLANDIN REDUCTASE 3"/>
    <property type="match status" value="1"/>
</dbReference>
<dbReference type="AlphaFoldDB" id="A0A1Y3ARF4"/>
<dbReference type="Proteomes" id="UP000194236">
    <property type="component" value="Unassembled WGS sequence"/>
</dbReference>